<evidence type="ECO:0000256" key="1">
    <source>
        <dbReference type="ARBA" id="ARBA00002190"/>
    </source>
</evidence>
<dbReference type="Pfam" id="PF00872">
    <property type="entry name" value="Transposase_mut"/>
    <property type="match status" value="1"/>
</dbReference>
<dbReference type="AlphaFoldDB" id="A0A1I5NL08"/>
<dbReference type="Proteomes" id="UP000199236">
    <property type="component" value="Unassembled WGS sequence"/>
</dbReference>
<comment type="similarity">
    <text evidence="2 6">Belongs to the transposase mutator family.</text>
</comment>
<gene>
    <name evidence="7" type="ORF">SAMN04488056_1181</name>
    <name evidence="8" type="ORF">SAMN04488056_1351</name>
</gene>
<dbReference type="GO" id="GO:0003677">
    <property type="term" value="F:DNA binding"/>
    <property type="evidence" value="ECO:0007669"/>
    <property type="project" value="UniProtKB-UniRule"/>
</dbReference>
<evidence type="ECO:0000313" key="9">
    <source>
        <dbReference type="Proteomes" id="UP000199236"/>
    </source>
</evidence>
<dbReference type="EMBL" id="FOVR01000018">
    <property type="protein sequence ID" value="SFP00381.1"/>
    <property type="molecule type" value="Genomic_DNA"/>
</dbReference>
<keyword evidence="5 6" id="KW-0233">DNA recombination</keyword>
<dbReference type="PANTHER" id="PTHR33217">
    <property type="entry name" value="TRANSPOSASE FOR INSERTION SEQUENCE ELEMENT IS1081"/>
    <property type="match status" value="1"/>
</dbReference>
<evidence type="ECO:0000256" key="4">
    <source>
        <dbReference type="ARBA" id="ARBA00023125"/>
    </source>
</evidence>
<dbReference type="PANTHER" id="PTHR33217:SF9">
    <property type="entry name" value="MUTATOR FAMILY TRANSPOSASE"/>
    <property type="match status" value="1"/>
</dbReference>
<name>A0A1I5NL08_9HYPH</name>
<protein>
    <recommendedName>
        <fullName evidence="6">Mutator family transposase</fullName>
    </recommendedName>
</protein>
<proteinExistence type="inferred from homology"/>
<reference evidence="8 9" key="1">
    <citation type="submission" date="2016-10" db="EMBL/GenBank/DDBJ databases">
        <authorList>
            <person name="de Groot N.N."/>
        </authorList>
    </citation>
    <scope>NUCLEOTIDE SEQUENCE [LARGE SCALE GENOMIC DNA]</scope>
    <source>
        <strain evidence="8 9">CGMCC 1.9157</strain>
    </source>
</reference>
<evidence type="ECO:0000256" key="5">
    <source>
        <dbReference type="ARBA" id="ARBA00023172"/>
    </source>
</evidence>
<keyword evidence="6" id="KW-0814">Transposable element</keyword>
<keyword evidence="3 6" id="KW-0815">Transposition</keyword>
<feature type="non-terminal residue" evidence="8">
    <location>
        <position position="1"/>
    </location>
</feature>
<evidence type="ECO:0000313" key="7">
    <source>
        <dbReference type="EMBL" id="SFP00381.1"/>
    </source>
</evidence>
<organism evidence="8 9">
    <name type="scientific">Cohaesibacter marisflavi</name>
    <dbReference type="NCBI Taxonomy" id="655353"/>
    <lineage>
        <taxon>Bacteria</taxon>
        <taxon>Pseudomonadati</taxon>
        <taxon>Pseudomonadota</taxon>
        <taxon>Alphaproteobacteria</taxon>
        <taxon>Hyphomicrobiales</taxon>
        <taxon>Cohaesibacteraceae</taxon>
    </lineage>
</organism>
<dbReference type="GO" id="GO:0006313">
    <property type="term" value="P:DNA transposition"/>
    <property type="evidence" value="ECO:0007669"/>
    <property type="project" value="UniProtKB-UniRule"/>
</dbReference>
<dbReference type="EMBL" id="FOVR01000035">
    <property type="protein sequence ID" value="SFP22402.1"/>
    <property type="molecule type" value="Genomic_DNA"/>
</dbReference>
<evidence type="ECO:0000313" key="8">
    <source>
        <dbReference type="EMBL" id="SFP22402.1"/>
    </source>
</evidence>
<evidence type="ECO:0000256" key="2">
    <source>
        <dbReference type="ARBA" id="ARBA00010961"/>
    </source>
</evidence>
<dbReference type="InterPro" id="IPR001207">
    <property type="entry name" value="Transposase_mutator"/>
</dbReference>
<comment type="function">
    <text evidence="1 6">Required for the transposition of the insertion element.</text>
</comment>
<accession>A0A1I5NL08</accession>
<sequence length="195" mass="22290">RGSAGPSKAWPQGTEIGHDGAMGFWAALEEIFPSTRQQRCWVHKTANVLNYLPKRSQPKAKKMLHDIWQAETREDANLSFDLFIESYEAKYPRAVECLIKDRSELLTFFDFPAQHWQSIRTSNPIESAFATIRHRTKRTKGSLSREGMLHMMFKLGQCAEKNWRKLRGFAHLADVIEGVDFVNGIKPSNQQKAAA</sequence>
<keyword evidence="4 6" id="KW-0238">DNA-binding</keyword>
<dbReference type="GO" id="GO:0004803">
    <property type="term" value="F:transposase activity"/>
    <property type="evidence" value="ECO:0007669"/>
    <property type="project" value="UniProtKB-UniRule"/>
</dbReference>
<keyword evidence="9" id="KW-1185">Reference proteome</keyword>
<evidence type="ECO:0000256" key="3">
    <source>
        <dbReference type="ARBA" id="ARBA00022578"/>
    </source>
</evidence>
<evidence type="ECO:0000256" key="6">
    <source>
        <dbReference type="RuleBase" id="RU365089"/>
    </source>
</evidence>